<feature type="transmembrane region" description="Helical" evidence="2">
    <location>
        <begin position="7"/>
        <end position="26"/>
    </location>
</feature>
<evidence type="ECO:0000313" key="4">
    <source>
        <dbReference type="Proteomes" id="UP000321440"/>
    </source>
</evidence>
<accession>A0A511W6T6</accession>
<dbReference type="Proteomes" id="UP000321440">
    <property type="component" value="Unassembled WGS sequence"/>
</dbReference>
<evidence type="ECO:0000256" key="1">
    <source>
        <dbReference type="SAM" id="Coils"/>
    </source>
</evidence>
<comment type="caution">
    <text evidence="3">The sequence shown here is derived from an EMBL/GenBank/DDBJ whole genome shotgun (WGS) entry which is preliminary data.</text>
</comment>
<dbReference type="RefSeq" id="WP_146817965.1">
    <property type="nucleotide sequence ID" value="NZ_BJYA01000019.1"/>
</dbReference>
<feature type="coiled-coil region" evidence="1">
    <location>
        <begin position="28"/>
        <end position="55"/>
    </location>
</feature>
<dbReference type="OrthoDB" id="2720827at2"/>
<dbReference type="AlphaFoldDB" id="A0A511W6T6"/>
<keyword evidence="1" id="KW-0175">Coiled coil</keyword>
<protein>
    <submittedName>
        <fullName evidence="3">Uncharacterized protein</fullName>
    </submittedName>
</protein>
<keyword evidence="2" id="KW-1133">Transmembrane helix</keyword>
<dbReference type="EMBL" id="BJYA01000019">
    <property type="protein sequence ID" value="GEN46809.1"/>
    <property type="molecule type" value="Genomic_DNA"/>
</dbReference>
<evidence type="ECO:0000313" key="3">
    <source>
        <dbReference type="EMBL" id="GEN46809.1"/>
    </source>
</evidence>
<evidence type="ECO:0000256" key="2">
    <source>
        <dbReference type="SAM" id="Phobius"/>
    </source>
</evidence>
<dbReference type="InterPro" id="IPR014717">
    <property type="entry name" value="Transl_elong_EF1B/ribsomal_bS6"/>
</dbReference>
<name>A0A511W6T6_9BACI</name>
<reference evidence="3 4" key="1">
    <citation type="submission" date="2019-07" db="EMBL/GenBank/DDBJ databases">
        <title>Whole genome shotgun sequence of Alkalibacillus haloalkaliphilus NBRC 103110.</title>
        <authorList>
            <person name="Hosoyama A."/>
            <person name="Uohara A."/>
            <person name="Ohji S."/>
            <person name="Ichikawa N."/>
        </authorList>
    </citation>
    <scope>NUCLEOTIDE SEQUENCE [LARGE SCALE GENOMIC DNA]</scope>
    <source>
        <strain evidence="3 4">NBRC 103110</strain>
    </source>
</reference>
<proteinExistence type="predicted"/>
<organism evidence="3 4">
    <name type="scientific">Alkalibacillus haloalkaliphilus</name>
    <dbReference type="NCBI Taxonomy" id="94136"/>
    <lineage>
        <taxon>Bacteria</taxon>
        <taxon>Bacillati</taxon>
        <taxon>Bacillota</taxon>
        <taxon>Bacilli</taxon>
        <taxon>Bacillales</taxon>
        <taxon>Bacillaceae</taxon>
        <taxon>Alkalibacillus</taxon>
    </lineage>
</organism>
<keyword evidence="4" id="KW-1185">Reference proteome</keyword>
<sequence length="182" mass="20938">MSKSNKRILIVWVVLIVLIGGGFYLFNIHSLKQSVDQLEDDLSFEERKQTALLETINQIDHDSAAIEELRAQIPEQLEEDNVIRMINNASSSTNSVIQSYSYDDQQTMSINEMFEQSSFTEELEVLTMQINGYTQSEGQLESFVNELESSERLLQVTQLQYQQNDDGDVNFQLSFSVFVYPM</sequence>
<keyword evidence="2" id="KW-0472">Membrane</keyword>
<keyword evidence="2" id="KW-0812">Transmembrane</keyword>
<dbReference type="Gene3D" id="3.30.70.60">
    <property type="match status" value="1"/>
</dbReference>
<gene>
    <name evidence="3" type="ORF">AHA02nite_25850</name>
</gene>